<keyword evidence="2" id="KW-1185">Reference proteome</keyword>
<evidence type="ECO:0008006" key="3">
    <source>
        <dbReference type="Google" id="ProtNLM"/>
    </source>
</evidence>
<dbReference type="AlphaFoldDB" id="A0A9X3X5V5"/>
<evidence type="ECO:0000313" key="1">
    <source>
        <dbReference type="EMBL" id="MDC3984792.1"/>
    </source>
</evidence>
<organism evidence="1 2">
    <name type="scientific">Polyangium jinanense</name>
    <dbReference type="NCBI Taxonomy" id="2829994"/>
    <lineage>
        <taxon>Bacteria</taxon>
        <taxon>Pseudomonadati</taxon>
        <taxon>Myxococcota</taxon>
        <taxon>Polyangia</taxon>
        <taxon>Polyangiales</taxon>
        <taxon>Polyangiaceae</taxon>
        <taxon>Polyangium</taxon>
    </lineage>
</organism>
<name>A0A9X3X5V5_9BACT</name>
<dbReference type="Proteomes" id="UP001151081">
    <property type="component" value="Unassembled WGS sequence"/>
</dbReference>
<accession>A0A9X3X5V5</accession>
<sequence>MPSSKIDAMMFTVLIGMVSAGCIAEDGSVQDEYAMRAEEEVEAVEEAAQALDTCTTTGGGTWGNIITLCRTSNNSLYVKKRDGGAFTSSGTMKLKTWLGTIDTRPVYVGQKEVWFGPPGPGWYSALYESNAPGTAYTGEIQVQ</sequence>
<dbReference type="RefSeq" id="WP_272421885.1">
    <property type="nucleotide sequence ID" value="NZ_JAGTJJ010000023.1"/>
</dbReference>
<comment type="caution">
    <text evidence="1">The sequence shown here is derived from an EMBL/GenBank/DDBJ whole genome shotgun (WGS) entry which is preliminary data.</text>
</comment>
<protein>
    <recommendedName>
        <fullName evidence="3">Lipoprotein</fullName>
    </recommendedName>
</protein>
<dbReference type="EMBL" id="JAGTJJ010000023">
    <property type="protein sequence ID" value="MDC3984792.1"/>
    <property type="molecule type" value="Genomic_DNA"/>
</dbReference>
<proteinExistence type="predicted"/>
<dbReference type="PROSITE" id="PS51257">
    <property type="entry name" value="PROKAR_LIPOPROTEIN"/>
    <property type="match status" value="1"/>
</dbReference>
<evidence type="ECO:0000313" key="2">
    <source>
        <dbReference type="Proteomes" id="UP001151081"/>
    </source>
</evidence>
<gene>
    <name evidence="1" type="ORF">KEG57_30200</name>
</gene>
<reference evidence="1 2" key="1">
    <citation type="submission" date="2021-04" db="EMBL/GenBank/DDBJ databases">
        <title>Genome analysis of Polyangium sp.</title>
        <authorList>
            <person name="Li Y."/>
            <person name="Wang J."/>
        </authorList>
    </citation>
    <scope>NUCLEOTIDE SEQUENCE [LARGE SCALE GENOMIC DNA]</scope>
    <source>
        <strain evidence="1 2">SDU14</strain>
    </source>
</reference>